<gene>
    <name evidence="8" type="primary">LOC108569605</name>
</gene>
<dbReference type="Proteomes" id="UP000695000">
    <property type="component" value="Unplaced"/>
</dbReference>
<dbReference type="CDD" id="cd05236">
    <property type="entry name" value="FAR-N_SDR_e"/>
    <property type="match status" value="1"/>
</dbReference>
<evidence type="ECO:0000259" key="5">
    <source>
        <dbReference type="Pfam" id="PF03015"/>
    </source>
</evidence>
<evidence type="ECO:0000313" key="7">
    <source>
        <dbReference type="Proteomes" id="UP000695000"/>
    </source>
</evidence>
<comment type="similarity">
    <text evidence="1 4">Belongs to the fatty acyl-CoA reductase family.</text>
</comment>
<keyword evidence="3 4" id="KW-0443">Lipid metabolism</keyword>
<dbReference type="Pfam" id="PF03015">
    <property type="entry name" value="Sterile"/>
    <property type="match status" value="1"/>
</dbReference>
<dbReference type="InterPro" id="IPR036291">
    <property type="entry name" value="NAD(P)-bd_dom_sf"/>
</dbReference>
<dbReference type="RefSeq" id="XP_017786708.1">
    <property type="nucleotide sequence ID" value="XM_017931219.1"/>
</dbReference>
<comment type="function">
    <text evidence="4">Catalyzes the reduction of fatty acyl-CoA to fatty alcohols.</text>
</comment>
<dbReference type="GeneID" id="108569605"/>
<dbReference type="CDD" id="cd09071">
    <property type="entry name" value="FAR_C"/>
    <property type="match status" value="1"/>
</dbReference>
<dbReference type="Gene3D" id="3.40.50.720">
    <property type="entry name" value="NAD(P)-binding Rossmann-like Domain"/>
    <property type="match status" value="1"/>
</dbReference>
<evidence type="ECO:0000256" key="3">
    <source>
        <dbReference type="ARBA" id="ARBA00023098"/>
    </source>
</evidence>
<evidence type="ECO:0000256" key="4">
    <source>
        <dbReference type="RuleBase" id="RU363097"/>
    </source>
</evidence>
<keyword evidence="4" id="KW-0472">Membrane</keyword>
<evidence type="ECO:0000313" key="8">
    <source>
        <dbReference type="RefSeq" id="XP_017786708.1"/>
    </source>
</evidence>
<dbReference type="PANTHER" id="PTHR11011:SF60">
    <property type="entry name" value="FATTY ACYL-COA REDUCTASE-RELATED"/>
    <property type="match status" value="1"/>
</dbReference>
<evidence type="ECO:0000256" key="1">
    <source>
        <dbReference type="ARBA" id="ARBA00005928"/>
    </source>
</evidence>
<accession>A0ABM1NIQ8</accession>
<dbReference type="InterPro" id="IPR026055">
    <property type="entry name" value="FAR"/>
</dbReference>
<comment type="catalytic activity">
    <reaction evidence="4">
        <text>a long-chain fatty acyl-CoA + 2 NADPH + 2 H(+) = a long-chain primary fatty alcohol + 2 NADP(+) + CoA</text>
        <dbReference type="Rhea" id="RHEA:52716"/>
        <dbReference type="ChEBI" id="CHEBI:15378"/>
        <dbReference type="ChEBI" id="CHEBI:57287"/>
        <dbReference type="ChEBI" id="CHEBI:57783"/>
        <dbReference type="ChEBI" id="CHEBI:58349"/>
        <dbReference type="ChEBI" id="CHEBI:77396"/>
        <dbReference type="ChEBI" id="CHEBI:83139"/>
        <dbReference type="EC" id="1.2.1.84"/>
    </reaction>
</comment>
<proteinExistence type="inferred from homology"/>
<keyword evidence="4" id="KW-0560">Oxidoreductase</keyword>
<dbReference type="Pfam" id="PF07993">
    <property type="entry name" value="NAD_binding_4"/>
    <property type="match status" value="1"/>
</dbReference>
<dbReference type="EC" id="1.2.1.84" evidence="4"/>
<feature type="transmembrane region" description="Helical" evidence="4">
    <location>
        <begin position="503"/>
        <end position="521"/>
    </location>
</feature>
<evidence type="ECO:0000256" key="2">
    <source>
        <dbReference type="ARBA" id="ARBA00022516"/>
    </source>
</evidence>
<keyword evidence="2 4" id="KW-0444">Lipid biosynthesis</keyword>
<dbReference type="SUPFAM" id="SSF51735">
    <property type="entry name" value="NAD(P)-binding Rossmann-fold domains"/>
    <property type="match status" value="1"/>
</dbReference>
<keyword evidence="7" id="KW-1185">Reference proteome</keyword>
<keyword evidence="4" id="KW-0521">NADP</keyword>
<dbReference type="PANTHER" id="PTHR11011">
    <property type="entry name" value="MALE STERILITY PROTEIN 2-RELATED"/>
    <property type="match status" value="1"/>
</dbReference>
<evidence type="ECO:0000259" key="6">
    <source>
        <dbReference type="Pfam" id="PF07993"/>
    </source>
</evidence>
<feature type="domain" description="Thioester reductase (TE)" evidence="6">
    <location>
        <begin position="43"/>
        <end position="311"/>
    </location>
</feature>
<keyword evidence="4" id="KW-0812">Transmembrane</keyword>
<sequence>MMYVCLTSVKSPAWKTMMEQVNNEVYESLSTLQKFYEGKNIFLTGGTGFLGKVLTEKLLRSTGVSTIYMLVREKKGKGVHARIDELLDEIIFDKVKLSNQKYKHKVIGISGDCSLAGLGISLNDRNMLERNVDIVFHAAATVRFDEDLDLAYAINVNGTKHVINLCRNMENLKAFVHVSTAYANCHLAEIEEKFYEYPVNYEDVEAMLDKMSKEEIKESTSKILGNWPNTYAFTKALAEAMIQDKTNGMPIGVFRPAIVVSTYKEPFPSWIDNLYGPTGACAAVASGLLKSMQCKDSGIANVVPVDTCVAALLASAWDVSCQTKERIKENIPIYNYVSTTENPITWLEYNTFNTFYGHDYPFLKSIWCISFSTTISEHVNVANRIVYHFIPACFLDALLLISGQRPKFIKMYQKVHKYTAVIEYFCTRDWTFTNDNVQQLHEKMDSKDKRIFPMSMRDVHWRDYFKTYVLGIRQYVMKESEESLPESRTRMYRLELLNKTIKFVIYYIIASVAWSLIASVFSR</sequence>
<dbReference type="InterPro" id="IPR013120">
    <property type="entry name" value="FAR_NAD-bd"/>
</dbReference>
<reference evidence="8" key="1">
    <citation type="submission" date="2025-08" db="UniProtKB">
        <authorList>
            <consortium name="RefSeq"/>
        </authorList>
    </citation>
    <scope>IDENTIFICATION</scope>
    <source>
        <tissue evidence="8">Whole Larva</tissue>
    </source>
</reference>
<dbReference type="InterPro" id="IPR033640">
    <property type="entry name" value="FAR_C"/>
</dbReference>
<keyword evidence="4" id="KW-1133">Transmembrane helix</keyword>
<feature type="domain" description="Fatty acyl-CoA reductase C-terminal" evidence="5">
    <location>
        <begin position="387"/>
        <end position="479"/>
    </location>
</feature>
<organism evidence="7 8">
    <name type="scientific">Nicrophorus vespilloides</name>
    <name type="common">Boreal carrion beetle</name>
    <dbReference type="NCBI Taxonomy" id="110193"/>
    <lineage>
        <taxon>Eukaryota</taxon>
        <taxon>Metazoa</taxon>
        <taxon>Ecdysozoa</taxon>
        <taxon>Arthropoda</taxon>
        <taxon>Hexapoda</taxon>
        <taxon>Insecta</taxon>
        <taxon>Pterygota</taxon>
        <taxon>Neoptera</taxon>
        <taxon>Endopterygota</taxon>
        <taxon>Coleoptera</taxon>
        <taxon>Polyphaga</taxon>
        <taxon>Staphyliniformia</taxon>
        <taxon>Silphidae</taxon>
        <taxon>Nicrophorinae</taxon>
        <taxon>Nicrophorus</taxon>
    </lineage>
</organism>
<protein>
    <recommendedName>
        <fullName evidence="4">Fatty acyl-CoA reductase</fullName>
        <ecNumber evidence="4">1.2.1.84</ecNumber>
    </recommendedName>
</protein>
<name>A0ABM1NIQ8_NICVS</name>